<reference evidence="2" key="1">
    <citation type="submission" date="2023-01" db="EMBL/GenBank/DDBJ databases">
        <title>Comparative Genomic Analysis of the Clinically-Derived Winkia Strain NY0527 Provides Evidence into the Taxonomic Reassignment of Winkia neuii and Characterizes Their Virulence Traits.</title>
        <authorList>
            <person name="Cai X."/>
            <person name="Peng Y."/>
            <person name="Li M."/>
            <person name="Qiu Y."/>
            <person name="Wang Y."/>
            <person name="Xu L."/>
            <person name="Hou Q."/>
        </authorList>
    </citation>
    <scope>NUCLEOTIDE SEQUENCE</scope>
    <source>
        <strain evidence="2">NY0527</strain>
    </source>
</reference>
<feature type="region of interest" description="Disordered" evidence="1">
    <location>
        <begin position="1"/>
        <end position="28"/>
    </location>
</feature>
<dbReference type="AlphaFoldDB" id="A0AB38XRS5"/>
<dbReference type="Proteomes" id="UP001211044">
    <property type="component" value="Chromosome"/>
</dbReference>
<organism evidence="2 3">
    <name type="scientific">Winkia neuii subsp. anitrata</name>
    <dbReference type="NCBI Taxonomy" id="29318"/>
    <lineage>
        <taxon>Bacteria</taxon>
        <taxon>Bacillati</taxon>
        <taxon>Actinomycetota</taxon>
        <taxon>Actinomycetes</taxon>
        <taxon>Actinomycetales</taxon>
        <taxon>Actinomycetaceae</taxon>
        <taxon>Winkia</taxon>
    </lineage>
</organism>
<protein>
    <submittedName>
        <fullName evidence="2">Rv3235 family protein</fullName>
    </submittedName>
</protein>
<dbReference type="InterPro" id="IPR045596">
    <property type="entry name" value="DUF6459"/>
</dbReference>
<evidence type="ECO:0000256" key="1">
    <source>
        <dbReference type="SAM" id="MobiDB-lite"/>
    </source>
</evidence>
<dbReference type="RefSeq" id="WP_004806041.1">
    <property type="nucleotide sequence ID" value="NZ_CP116394.1"/>
</dbReference>
<accession>A0AB38XRS5</accession>
<gene>
    <name evidence="2" type="ORF">PIG85_03705</name>
</gene>
<name>A0AB38XRS5_9ACTO</name>
<evidence type="ECO:0000313" key="2">
    <source>
        <dbReference type="EMBL" id="WCE46761.1"/>
    </source>
</evidence>
<dbReference type="EMBL" id="CP116394">
    <property type="protein sequence ID" value="WCE46761.1"/>
    <property type="molecule type" value="Genomic_DNA"/>
</dbReference>
<dbReference type="KEGG" id="wne:PIG85_03705"/>
<proteinExistence type="predicted"/>
<sequence length="167" mass="18043">MSAPLSQSPKMIKLAPKRPMTPPPTRTQIPVLRPGCAARSKLRPNQGLPTPKMPHPRPWAANIAKTVIELLTGFRPTSPLSQWLLPEIHGALLNRVEMARRLNKHAAPAKSARVVSAHVKAVQAIKGGGLQAVEAAVVVFDGKKSRAVALRLEPLHGRWVTTALEIG</sequence>
<dbReference type="Pfam" id="PF20060">
    <property type="entry name" value="DUF6459"/>
    <property type="match status" value="1"/>
</dbReference>
<evidence type="ECO:0000313" key="3">
    <source>
        <dbReference type="Proteomes" id="UP001211044"/>
    </source>
</evidence>